<dbReference type="AlphaFoldDB" id="A0A1Y2CS35"/>
<gene>
    <name evidence="3" type="ORF">BCR33DRAFT_762928</name>
</gene>
<feature type="region of interest" description="Disordered" evidence="2">
    <location>
        <begin position="1"/>
        <end position="71"/>
    </location>
</feature>
<feature type="compositionally biased region" description="Polar residues" evidence="2">
    <location>
        <begin position="55"/>
        <end position="71"/>
    </location>
</feature>
<evidence type="ECO:0000313" key="3">
    <source>
        <dbReference type="EMBL" id="ORY49811.1"/>
    </source>
</evidence>
<dbReference type="EMBL" id="MCGO01000008">
    <property type="protein sequence ID" value="ORY49811.1"/>
    <property type="molecule type" value="Genomic_DNA"/>
</dbReference>
<proteinExistence type="predicted"/>
<name>A0A1Y2CS35_9FUNG</name>
<dbReference type="Proteomes" id="UP000193642">
    <property type="component" value="Unassembled WGS sequence"/>
</dbReference>
<evidence type="ECO:0000313" key="4">
    <source>
        <dbReference type="Proteomes" id="UP000193642"/>
    </source>
</evidence>
<reference evidence="3 4" key="1">
    <citation type="submission" date="2016-07" db="EMBL/GenBank/DDBJ databases">
        <title>Pervasive Adenine N6-methylation of Active Genes in Fungi.</title>
        <authorList>
            <consortium name="DOE Joint Genome Institute"/>
            <person name="Mondo S.J."/>
            <person name="Dannebaum R.O."/>
            <person name="Kuo R.C."/>
            <person name="Labutti K."/>
            <person name="Haridas S."/>
            <person name="Kuo A."/>
            <person name="Salamov A."/>
            <person name="Ahrendt S.R."/>
            <person name="Lipzen A."/>
            <person name="Sullivan W."/>
            <person name="Andreopoulos W.B."/>
            <person name="Clum A."/>
            <person name="Lindquist E."/>
            <person name="Daum C."/>
            <person name="Ramamoorthy G.K."/>
            <person name="Gryganskyi A."/>
            <person name="Culley D."/>
            <person name="Magnuson J.K."/>
            <person name="James T.Y."/>
            <person name="O'Malley M.A."/>
            <person name="Stajich J.E."/>
            <person name="Spatafora J.W."/>
            <person name="Visel A."/>
            <person name="Grigoriev I.V."/>
        </authorList>
    </citation>
    <scope>NUCLEOTIDE SEQUENCE [LARGE SCALE GENOMIC DNA]</scope>
    <source>
        <strain evidence="3 4">JEL800</strain>
    </source>
</reference>
<comment type="caution">
    <text evidence="3">The sequence shown here is derived from an EMBL/GenBank/DDBJ whole genome shotgun (WGS) entry which is preliminary data.</text>
</comment>
<sequence>MLTSSLEVHESAAAGHGPATQPSTSTSSTSSTSSSLSPVEGNENSAGFDSDSETEQPFYTPVSTPSSHLLPSLRSTTASAAKPLTPATSAAANNNNNTTTTGILSKLDRLFPATSFAQRLHRLQQQPPSKLRSCTFGCHTVRSGSPVYLLSLDPNTDDSVMVGMGLLHGPVFYSDFDSDGLIVNKETEVLQTTITSLRRRLHDTRKSYEQAAVTNEERINSLMDEVENLRIRSKSRTDSIHSFSSSLGSGGEKRRKAKLLWMRWSSSN</sequence>
<keyword evidence="1" id="KW-0175">Coiled coil</keyword>
<evidence type="ECO:0000256" key="1">
    <source>
        <dbReference type="SAM" id="Coils"/>
    </source>
</evidence>
<organism evidence="3 4">
    <name type="scientific">Rhizoclosmatium globosum</name>
    <dbReference type="NCBI Taxonomy" id="329046"/>
    <lineage>
        <taxon>Eukaryota</taxon>
        <taxon>Fungi</taxon>
        <taxon>Fungi incertae sedis</taxon>
        <taxon>Chytridiomycota</taxon>
        <taxon>Chytridiomycota incertae sedis</taxon>
        <taxon>Chytridiomycetes</taxon>
        <taxon>Chytridiales</taxon>
        <taxon>Chytriomycetaceae</taxon>
        <taxon>Rhizoclosmatium</taxon>
    </lineage>
</organism>
<evidence type="ECO:0000256" key="2">
    <source>
        <dbReference type="SAM" id="MobiDB-lite"/>
    </source>
</evidence>
<protein>
    <submittedName>
        <fullName evidence="3">Uncharacterized protein</fullName>
    </submittedName>
</protein>
<keyword evidence="4" id="KW-1185">Reference proteome</keyword>
<feature type="compositionally biased region" description="Low complexity" evidence="2">
    <location>
        <begin position="23"/>
        <end position="37"/>
    </location>
</feature>
<feature type="coiled-coil region" evidence="1">
    <location>
        <begin position="205"/>
        <end position="232"/>
    </location>
</feature>
<accession>A0A1Y2CS35</accession>